<proteinExistence type="predicted"/>
<reference evidence="2 3" key="1">
    <citation type="submission" date="2021-04" db="EMBL/GenBank/DDBJ databases">
        <title>Genome analysis of Polyangium sp.</title>
        <authorList>
            <person name="Li Y."/>
            <person name="Wang J."/>
        </authorList>
    </citation>
    <scope>NUCLEOTIDE SEQUENCE [LARGE SCALE GENOMIC DNA]</scope>
    <source>
        <strain evidence="2 3">SDU14</strain>
    </source>
</reference>
<comment type="caution">
    <text evidence="2">The sequence shown here is derived from an EMBL/GenBank/DDBJ whole genome shotgun (WGS) entry which is preliminary data.</text>
</comment>
<accession>A0A9X4AXI2</accession>
<dbReference type="AlphaFoldDB" id="A0A9X4AXI2"/>
<dbReference type="Proteomes" id="UP001151081">
    <property type="component" value="Unassembled WGS sequence"/>
</dbReference>
<evidence type="ECO:0000313" key="3">
    <source>
        <dbReference type="Proteomes" id="UP001151081"/>
    </source>
</evidence>
<keyword evidence="3" id="KW-1185">Reference proteome</keyword>
<evidence type="ECO:0000313" key="2">
    <source>
        <dbReference type="EMBL" id="MDC3986285.1"/>
    </source>
</evidence>
<organism evidence="2 3">
    <name type="scientific">Polyangium jinanense</name>
    <dbReference type="NCBI Taxonomy" id="2829994"/>
    <lineage>
        <taxon>Bacteria</taxon>
        <taxon>Pseudomonadati</taxon>
        <taxon>Myxococcota</taxon>
        <taxon>Polyangia</taxon>
        <taxon>Polyangiales</taxon>
        <taxon>Polyangiaceae</taxon>
        <taxon>Polyangium</taxon>
    </lineage>
</organism>
<feature type="region of interest" description="Disordered" evidence="1">
    <location>
        <begin position="419"/>
        <end position="441"/>
    </location>
</feature>
<protein>
    <submittedName>
        <fullName evidence="2">Uncharacterized protein</fullName>
    </submittedName>
</protein>
<sequence>MPLPNMLLHFSWSELKPGPVRDAFERLFAEGVEDDERVRIARKILAQDIVLAHCLLFDVYQRMAMDSRWGVSNLLDDLVGPMRVKAMAILRRPDGHDGRKHVAAAQIVARTAKPKDIPLLLERLDHPGHPELPMWMYWALRHVVEDLPSADMTLIAAMEKRLVPGRDRETCNERVEASRTLGRYRVAAAEEALLRAMEKLAPEEAIPVATALLWHDPVRHLDLARRIRDALPKGFPRDEDQDSGMGYPFTDFRITIEESEEQGALEMEERARIAAMRRDLEADPRAALSRILPDLDCDMSFELTPTLCRLLASADAAFARDVLRALGHRASPTYTLFHAIEPWLWHEDLELRGLAMRVALASHSEQARARLLSRLRRACVNDAEDACTILRALAATNQLYRGDAALATSSPLPEVRETAAFLAEDKAGDTPTASPSLEPES</sequence>
<dbReference type="RefSeq" id="WP_272425463.1">
    <property type="nucleotide sequence ID" value="NZ_JAGTJJ010000037.1"/>
</dbReference>
<name>A0A9X4AXI2_9BACT</name>
<evidence type="ECO:0000256" key="1">
    <source>
        <dbReference type="SAM" id="MobiDB-lite"/>
    </source>
</evidence>
<dbReference type="EMBL" id="JAGTJJ010000037">
    <property type="protein sequence ID" value="MDC3986285.1"/>
    <property type="molecule type" value="Genomic_DNA"/>
</dbReference>
<gene>
    <name evidence="2" type="ORF">KEG57_37750</name>
</gene>